<name>A0A3G5A981_9VIRU</name>
<accession>A0A3G5A981</accession>
<dbReference type="EMBL" id="MK072386">
    <property type="protein sequence ID" value="AYV83044.1"/>
    <property type="molecule type" value="Genomic_DNA"/>
</dbReference>
<proteinExistence type="predicted"/>
<sequence length="142" mass="17067">MSDALAAKWKYLFYWDEKTKKLERDFNHSDWIKVLLNDSTGLRYYNTLLGKERPFVVPPSDKNWNAFKLRKEVQTIEDITESEAAKLEAKWAIQGLCWYNPIHNKIHNCDFARELKNDDEIKEGKLLRLILYNRKNKRDEQF</sequence>
<protein>
    <submittedName>
        <fullName evidence="1">Uncharacterized protein</fullName>
    </submittedName>
</protein>
<reference evidence="1" key="1">
    <citation type="submission" date="2018-10" db="EMBL/GenBank/DDBJ databases">
        <title>Hidden diversity of soil giant viruses.</title>
        <authorList>
            <person name="Schulz F."/>
            <person name="Alteio L."/>
            <person name="Goudeau D."/>
            <person name="Ryan E.M."/>
            <person name="Malmstrom R.R."/>
            <person name="Blanchard J."/>
            <person name="Woyke T."/>
        </authorList>
    </citation>
    <scope>NUCLEOTIDE SEQUENCE</scope>
    <source>
        <strain evidence="1">HYV1</strain>
    </source>
</reference>
<organism evidence="1">
    <name type="scientific">Hyperionvirus sp</name>
    <dbReference type="NCBI Taxonomy" id="2487770"/>
    <lineage>
        <taxon>Viruses</taxon>
        <taxon>Varidnaviria</taxon>
        <taxon>Bamfordvirae</taxon>
        <taxon>Nucleocytoviricota</taxon>
        <taxon>Megaviricetes</taxon>
        <taxon>Imitervirales</taxon>
        <taxon>Mimiviridae</taxon>
        <taxon>Klosneuvirinae</taxon>
    </lineage>
</organism>
<gene>
    <name evidence="1" type="ORF">Hyperionvirus4_9</name>
</gene>
<evidence type="ECO:0000313" key="1">
    <source>
        <dbReference type="EMBL" id="AYV83044.1"/>
    </source>
</evidence>